<dbReference type="InterPro" id="IPR008972">
    <property type="entry name" value="Cupredoxin"/>
</dbReference>
<dbReference type="GO" id="GO:0042773">
    <property type="term" value="P:ATP synthesis coupled electron transport"/>
    <property type="evidence" value="ECO:0007669"/>
    <property type="project" value="TreeGrafter"/>
</dbReference>
<dbReference type="EC" id="7.1.1.9" evidence="16"/>
<dbReference type="PANTHER" id="PTHR22888">
    <property type="entry name" value="CYTOCHROME C OXIDASE, SUBUNIT II"/>
    <property type="match status" value="1"/>
</dbReference>
<dbReference type="GO" id="GO:0016491">
    <property type="term" value="F:oxidoreductase activity"/>
    <property type="evidence" value="ECO:0007669"/>
    <property type="project" value="UniProtKB-KW"/>
</dbReference>
<evidence type="ECO:0000256" key="5">
    <source>
        <dbReference type="ARBA" id="ARBA00022660"/>
    </source>
</evidence>
<keyword evidence="4 15" id="KW-0813">Transport</keyword>
<comment type="cofactor">
    <cofactor evidence="1">
        <name>heme</name>
        <dbReference type="ChEBI" id="CHEBI:30413"/>
    </cofactor>
</comment>
<accession>A0A849I0W8</accession>
<feature type="domain" description="Cytochrome oxidase subunit II copper A binding" evidence="19">
    <location>
        <begin position="127"/>
        <end position="262"/>
    </location>
</feature>
<dbReference type="GO" id="GO:0005886">
    <property type="term" value="C:plasma membrane"/>
    <property type="evidence" value="ECO:0007669"/>
    <property type="project" value="UniProtKB-SubCell"/>
</dbReference>
<dbReference type="CDD" id="cd13912">
    <property type="entry name" value="CcO_II_C"/>
    <property type="match status" value="1"/>
</dbReference>
<evidence type="ECO:0000256" key="11">
    <source>
        <dbReference type="ARBA" id="ARBA00023008"/>
    </source>
</evidence>
<keyword evidence="5 15" id="KW-0679">Respiratory chain</keyword>
<sequence length="282" mass="30864">MANRLRGAASGLIAAGLTGCAGAALAAGIGQPEEWQVAMQQPVTAVAREMHDFHTELMWIITAIVLFVLALLVVVVVRFNERANPTPSKTSHNTAIEIAWTVVPVLILLLIAIPSFRLLRNQLIIPNADITLKTTGHSWYWSYEYPADQGGGFQFDANLIEAADLKPGQPRLLATDNEVVLPVNKVVRLQTTSADVIHSWGVPSLGFTLDAVPGRLNEMWFKIEREGVYYGQCRELCGQRHAYMPITIRAVSEAEYAAWLAQAKQKFASTAADDAKLADASR</sequence>
<dbReference type="SUPFAM" id="SSF81464">
    <property type="entry name" value="Cytochrome c oxidase subunit II-like, transmembrane region"/>
    <property type="match status" value="1"/>
</dbReference>
<dbReference type="GO" id="GO:0004129">
    <property type="term" value="F:cytochrome-c oxidase activity"/>
    <property type="evidence" value="ECO:0007669"/>
    <property type="project" value="UniProtKB-EC"/>
</dbReference>
<dbReference type="EMBL" id="JABEPP010000003">
    <property type="protein sequence ID" value="NNM72992.1"/>
    <property type="molecule type" value="Genomic_DNA"/>
</dbReference>
<dbReference type="Gene3D" id="1.10.287.90">
    <property type="match status" value="1"/>
</dbReference>
<evidence type="ECO:0000256" key="16">
    <source>
        <dbReference type="RuleBase" id="RU004024"/>
    </source>
</evidence>
<proteinExistence type="inferred from homology"/>
<dbReference type="FunFam" id="2.60.40.420:FF:000001">
    <property type="entry name" value="Cytochrome c oxidase subunit 2"/>
    <property type="match status" value="1"/>
</dbReference>
<feature type="transmembrane region" description="Helical" evidence="17">
    <location>
        <begin position="57"/>
        <end position="77"/>
    </location>
</feature>
<evidence type="ECO:0000259" key="19">
    <source>
        <dbReference type="PROSITE" id="PS50857"/>
    </source>
</evidence>
<keyword evidence="10 17" id="KW-1133">Transmembrane helix</keyword>
<keyword evidence="6 15" id="KW-0812">Transmembrane</keyword>
<evidence type="ECO:0000256" key="12">
    <source>
        <dbReference type="ARBA" id="ARBA00023136"/>
    </source>
</evidence>
<dbReference type="PROSITE" id="PS50999">
    <property type="entry name" value="COX2_TM"/>
    <property type="match status" value="1"/>
</dbReference>
<evidence type="ECO:0000256" key="14">
    <source>
        <dbReference type="ARBA" id="ARBA00047816"/>
    </source>
</evidence>
<evidence type="ECO:0000256" key="6">
    <source>
        <dbReference type="ARBA" id="ARBA00022692"/>
    </source>
</evidence>
<comment type="cofactor">
    <cofactor evidence="16">
        <name>Cu cation</name>
        <dbReference type="ChEBI" id="CHEBI:23378"/>
    </cofactor>
    <text evidence="16">Binds a copper A center.</text>
</comment>
<dbReference type="InterPro" id="IPR011759">
    <property type="entry name" value="Cyt_c_oxidase_su2_TM_dom"/>
</dbReference>
<dbReference type="InterPro" id="IPR036257">
    <property type="entry name" value="Cyt_c_oxidase_su2_TM_sf"/>
</dbReference>
<evidence type="ECO:0000256" key="17">
    <source>
        <dbReference type="SAM" id="Phobius"/>
    </source>
</evidence>
<comment type="catalytic activity">
    <reaction evidence="14 16">
        <text>4 Fe(II)-[cytochrome c] + O2 + 8 H(+)(in) = 4 Fe(III)-[cytochrome c] + 2 H2O + 4 H(+)(out)</text>
        <dbReference type="Rhea" id="RHEA:11436"/>
        <dbReference type="Rhea" id="RHEA-COMP:10350"/>
        <dbReference type="Rhea" id="RHEA-COMP:14399"/>
        <dbReference type="ChEBI" id="CHEBI:15377"/>
        <dbReference type="ChEBI" id="CHEBI:15378"/>
        <dbReference type="ChEBI" id="CHEBI:15379"/>
        <dbReference type="ChEBI" id="CHEBI:29033"/>
        <dbReference type="ChEBI" id="CHEBI:29034"/>
        <dbReference type="EC" id="7.1.1.9"/>
    </reaction>
</comment>
<gene>
    <name evidence="21" type="primary">coxB</name>
    <name evidence="21" type="ORF">HJG44_11440</name>
</gene>
<feature type="transmembrane region" description="Helical" evidence="17">
    <location>
        <begin position="98"/>
        <end position="119"/>
    </location>
</feature>
<keyword evidence="11 16" id="KW-0186">Copper</keyword>
<evidence type="ECO:0000259" key="20">
    <source>
        <dbReference type="PROSITE" id="PS50999"/>
    </source>
</evidence>
<comment type="function">
    <text evidence="13 16">Subunits I and II form the functional core of the enzyme complex. Electrons originating in cytochrome c are transferred via heme a and Cu(A) to the binuclear center formed by heme a3 and Cu(B).</text>
</comment>
<feature type="domain" description="Cytochrome oxidase subunit II transmembrane region profile" evidence="20">
    <location>
        <begin position="31"/>
        <end position="126"/>
    </location>
</feature>
<dbReference type="Pfam" id="PF02790">
    <property type="entry name" value="COX2_TM"/>
    <property type="match status" value="1"/>
</dbReference>
<comment type="caution">
    <text evidence="21">The sequence shown here is derived from an EMBL/GenBank/DDBJ whole genome shotgun (WGS) entry which is preliminary data.</text>
</comment>
<feature type="signal peptide" evidence="18">
    <location>
        <begin position="1"/>
        <end position="26"/>
    </location>
</feature>
<dbReference type="Gene3D" id="2.60.40.420">
    <property type="entry name" value="Cupredoxins - blue copper proteins"/>
    <property type="match status" value="1"/>
</dbReference>
<dbReference type="InterPro" id="IPR034210">
    <property type="entry name" value="CcO_II_C"/>
</dbReference>
<dbReference type="PANTHER" id="PTHR22888:SF9">
    <property type="entry name" value="CYTOCHROME C OXIDASE SUBUNIT 2"/>
    <property type="match status" value="1"/>
</dbReference>
<dbReference type="Pfam" id="PF00116">
    <property type="entry name" value="COX2"/>
    <property type="match status" value="1"/>
</dbReference>
<organism evidence="21 22">
    <name type="scientific">Enterovirga aerilata</name>
    <dbReference type="NCBI Taxonomy" id="2730920"/>
    <lineage>
        <taxon>Bacteria</taxon>
        <taxon>Pseudomonadati</taxon>
        <taxon>Pseudomonadota</taxon>
        <taxon>Alphaproteobacteria</taxon>
        <taxon>Hyphomicrobiales</taxon>
        <taxon>Methylobacteriaceae</taxon>
        <taxon>Enterovirga</taxon>
    </lineage>
</organism>
<dbReference type="InterPro" id="IPR002429">
    <property type="entry name" value="CcO_II-like_C"/>
</dbReference>
<dbReference type="PROSITE" id="PS50857">
    <property type="entry name" value="COX2_CUA"/>
    <property type="match status" value="1"/>
</dbReference>
<dbReference type="RefSeq" id="WP_171218497.1">
    <property type="nucleotide sequence ID" value="NZ_JABEPP010000003.1"/>
</dbReference>
<evidence type="ECO:0000256" key="10">
    <source>
        <dbReference type="ARBA" id="ARBA00022989"/>
    </source>
</evidence>
<dbReference type="GO" id="GO:0005507">
    <property type="term" value="F:copper ion binding"/>
    <property type="evidence" value="ECO:0007669"/>
    <property type="project" value="InterPro"/>
</dbReference>
<evidence type="ECO:0000313" key="21">
    <source>
        <dbReference type="EMBL" id="NNM72992.1"/>
    </source>
</evidence>
<name>A0A849I0W8_9HYPH</name>
<comment type="subcellular location">
    <subcellularLocation>
        <location evidence="15">Cell membrane</location>
        <topology evidence="15">Multi-pass membrane protein</topology>
    </subcellularLocation>
    <subcellularLocation>
        <location evidence="2">Membrane</location>
        <topology evidence="2">Multi-pass membrane protein</topology>
    </subcellularLocation>
</comment>
<keyword evidence="8" id="KW-1278">Translocase</keyword>
<dbReference type="Proteomes" id="UP000564885">
    <property type="component" value="Unassembled WGS sequence"/>
</dbReference>
<evidence type="ECO:0000256" key="13">
    <source>
        <dbReference type="ARBA" id="ARBA00024688"/>
    </source>
</evidence>
<keyword evidence="22" id="KW-1185">Reference proteome</keyword>
<feature type="chain" id="PRO_5032675973" description="Cytochrome c oxidase subunit 2" evidence="18">
    <location>
        <begin position="27"/>
        <end position="282"/>
    </location>
</feature>
<evidence type="ECO:0000256" key="4">
    <source>
        <dbReference type="ARBA" id="ARBA00022448"/>
    </source>
</evidence>
<evidence type="ECO:0000256" key="7">
    <source>
        <dbReference type="ARBA" id="ARBA00022723"/>
    </source>
</evidence>
<evidence type="ECO:0000256" key="18">
    <source>
        <dbReference type="SAM" id="SignalP"/>
    </source>
</evidence>
<evidence type="ECO:0000256" key="8">
    <source>
        <dbReference type="ARBA" id="ARBA00022967"/>
    </source>
</evidence>
<dbReference type="InterPro" id="IPR045187">
    <property type="entry name" value="CcO_II"/>
</dbReference>
<comment type="similarity">
    <text evidence="3 15">Belongs to the cytochrome c oxidase subunit 2 family.</text>
</comment>
<evidence type="ECO:0000256" key="2">
    <source>
        <dbReference type="ARBA" id="ARBA00004141"/>
    </source>
</evidence>
<keyword evidence="18" id="KW-0732">Signal</keyword>
<reference evidence="21 22" key="1">
    <citation type="submission" date="2020-04" db="EMBL/GenBank/DDBJ databases">
        <title>Enterovirga sp. isolate from soil.</title>
        <authorList>
            <person name="Chea S."/>
            <person name="Kim D.-U."/>
        </authorList>
    </citation>
    <scope>NUCLEOTIDE SEQUENCE [LARGE SCALE GENOMIC DNA]</scope>
    <source>
        <strain evidence="21 22">DB1703</strain>
    </source>
</reference>
<evidence type="ECO:0000256" key="3">
    <source>
        <dbReference type="ARBA" id="ARBA00007866"/>
    </source>
</evidence>
<dbReference type="PRINTS" id="PR01166">
    <property type="entry name" value="CYCOXIDASEII"/>
</dbReference>
<dbReference type="NCBIfam" id="TIGR02866">
    <property type="entry name" value="CoxB"/>
    <property type="match status" value="1"/>
</dbReference>
<keyword evidence="21" id="KW-0560">Oxidoreductase</keyword>
<keyword evidence="9 15" id="KW-0249">Electron transport</keyword>
<dbReference type="PROSITE" id="PS00078">
    <property type="entry name" value="COX2"/>
    <property type="match status" value="1"/>
</dbReference>
<dbReference type="InterPro" id="IPR001505">
    <property type="entry name" value="Copper_CuA"/>
</dbReference>
<keyword evidence="12 17" id="KW-0472">Membrane</keyword>
<evidence type="ECO:0000313" key="22">
    <source>
        <dbReference type="Proteomes" id="UP000564885"/>
    </source>
</evidence>
<evidence type="ECO:0000256" key="1">
    <source>
        <dbReference type="ARBA" id="ARBA00001971"/>
    </source>
</evidence>
<protein>
    <recommendedName>
        <fullName evidence="16">Cytochrome c oxidase subunit 2</fullName>
        <ecNumber evidence="16">7.1.1.9</ecNumber>
    </recommendedName>
</protein>
<evidence type="ECO:0000256" key="15">
    <source>
        <dbReference type="RuleBase" id="RU000456"/>
    </source>
</evidence>
<dbReference type="PROSITE" id="PS51257">
    <property type="entry name" value="PROKAR_LIPOPROTEIN"/>
    <property type="match status" value="1"/>
</dbReference>
<keyword evidence="7 16" id="KW-0479">Metal-binding</keyword>
<dbReference type="AlphaFoldDB" id="A0A849I0W8"/>
<evidence type="ECO:0000256" key="9">
    <source>
        <dbReference type="ARBA" id="ARBA00022982"/>
    </source>
</evidence>
<dbReference type="SUPFAM" id="SSF49503">
    <property type="entry name" value="Cupredoxins"/>
    <property type="match status" value="1"/>
</dbReference>
<dbReference type="InterPro" id="IPR014222">
    <property type="entry name" value="Cyt_c_oxidase_su2"/>
</dbReference>